<comment type="cofactor">
    <cofactor evidence="1">
        <name>FAD</name>
        <dbReference type="ChEBI" id="CHEBI:57692"/>
    </cofactor>
</comment>
<organism evidence="9 10">
    <name type="scientific">Pseudorhodoferax aquiterrae</name>
    <dbReference type="NCBI Taxonomy" id="747304"/>
    <lineage>
        <taxon>Bacteria</taxon>
        <taxon>Pseudomonadati</taxon>
        <taxon>Pseudomonadota</taxon>
        <taxon>Betaproteobacteria</taxon>
        <taxon>Burkholderiales</taxon>
        <taxon>Comamonadaceae</taxon>
    </lineage>
</organism>
<dbReference type="RefSeq" id="WP_189687676.1">
    <property type="nucleotide sequence ID" value="NZ_BMYK01000007.1"/>
</dbReference>
<evidence type="ECO:0000313" key="10">
    <source>
        <dbReference type="Proteomes" id="UP000626210"/>
    </source>
</evidence>
<evidence type="ECO:0000259" key="8">
    <source>
        <dbReference type="Pfam" id="PF02771"/>
    </source>
</evidence>
<reference evidence="10" key="1">
    <citation type="journal article" date="2019" name="Int. J. Syst. Evol. Microbiol.">
        <title>The Global Catalogue of Microorganisms (GCM) 10K type strain sequencing project: providing services to taxonomists for standard genome sequencing and annotation.</title>
        <authorList>
            <consortium name="The Broad Institute Genomics Platform"/>
            <consortium name="The Broad Institute Genome Sequencing Center for Infectious Disease"/>
            <person name="Wu L."/>
            <person name="Ma J."/>
        </authorList>
    </citation>
    <scope>NUCLEOTIDE SEQUENCE [LARGE SCALE GENOMIC DNA]</scope>
    <source>
        <strain evidence="10">KCTC 23314</strain>
    </source>
</reference>
<evidence type="ECO:0000259" key="6">
    <source>
        <dbReference type="Pfam" id="PF00441"/>
    </source>
</evidence>
<dbReference type="Gene3D" id="2.40.110.10">
    <property type="entry name" value="Butyryl-CoA Dehydrogenase, subunit A, domain 2"/>
    <property type="match status" value="1"/>
</dbReference>
<keyword evidence="3" id="KW-0285">Flavoprotein</keyword>
<keyword evidence="10" id="KW-1185">Reference proteome</keyword>
<evidence type="ECO:0000256" key="4">
    <source>
        <dbReference type="ARBA" id="ARBA00022827"/>
    </source>
</evidence>
<evidence type="ECO:0000256" key="2">
    <source>
        <dbReference type="ARBA" id="ARBA00009347"/>
    </source>
</evidence>
<keyword evidence="5" id="KW-0560">Oxidoreductase</keyword>
<dbReference type="Pfam" id="PF02771">
    <property type="entry name" value="Acyl-CoA_dh_N"/>
    <property type="match status" value="1"/>
</dbReference>
<feature type="domain" description="Acyl-CoA oxidase/dehydrogenase middle" evidence="7">
    <location>
        <begin position="129"/>
        <end position="223"/>
    </location>
</feature>
<sequence length="399" mass="44096">MSDDTARGEDEGLAAFRRELQAFARSACPPEIRAVVAAGRKVTKREYQRWQQILHDKGWGAPGWPQEVGGTGWDIRQRLVFEEVMAENDCPPLYHHGLGHIGPVIIRFGTAEQKARLLPRILDGSDWYCQGYSEPGAGSDLASLQTSARLDGEHYVINGQKIWTSHAHEANMIYMLVRTSRQAKKQEGISLVLVPMDTPGITVRPIRSIDGWPHLNEVFFDEVRVRADNLIGEPGKGWTCAKYLLERERLPPANVARLELVRRQVTRLVEEAARQAAGRRDFSGLLHKLLLCEADSKGARVLMAQATDDLIHQRPLGVQPSAIKLTCADVAQRLTTIALDAVGPDAAHRFLAEGGDGESAGVPEATWIQNYMFTRARTIAGGTSEVQRTVIANELFGTA</sequence>
<gene>
    <name evidence="9" type="ORF">GCM10007320_29260</name>
</gene>
<comment type="similarity">
    <text evidence="2">Belongs to the acyl-CoA dehydrogenase family.</text>
</comment>
<dbReference type="PANTHER" id="PTHR43292:SF3">
    <property type="entry name" value="ACYL-COA DEHYDROGENASE FADE29"/>
    <property type="match status" value="1"/>
</dbReference>
<keyword evidence="4" id="KW-0274">FAD</keyword>
<dbReference type="Pfam" id="PF02770">
    <property type="entry name" value="Acyl-CoA_dh_M"/>
    <property type="match status" value="1"/>
</dbReference>
<evidence type="ECO:0000313" key="9">
    <source>
        <dbReference type="EMBL" id="GHC84614.1"/>
    </source>
</evidence>
<dbReference type="InterPro" id="IPR046373">
    <property type="entry name" value="Acyl-CoA_Oxase/DH_mid-dom_sf"/>
</dbReference>
<proteinExistence type="inferred from homology"/>
<feature type="domain" description="Acyl-CoA dehydrogenase/oxidase C-terminal" evidence="6">
    <location>
        <begin position="235"/>
        <end position="395"/>
    </location>
</feature>
<evidence type="ECO:0000259" key="7">
    <source>
        <dbReference type="Pfam" id="PF02770"/>
    </source>
</evidence>
<evidence type="ECO:0000256" key="5">
    <source>
        <dbReference type="ARBA" id="ARBA00023002"/>
    </source>
</evidence>
<dbReference type="Proteomes" id="UP000626210">
    <property type="component" value="Unassembled WGS sequence"/>
</dbReference>
<dbReference type="InterPro" id="IPR009075">
    <property type="entry name" value="AcylCo_DH/oxidase_C"/>
</dbReference>
<dbReference type="PANTHER" id="PTHR43292">
    <property type="entry name" value="ACYL-COA DEHYDROGENASE"/>
    <property type="match status" value="1"/>
</dbReference>
<dbReference type="SUPFAM" id="SSF47203">
    <property type="entry name" value="Acyl-CoA dehydrogenase C-terminal domain-like"/>
    <property type="match status" value="1"/>
</dbReference>
<comment type="caution">
    <text evidence="9">The sequence shown here is derived from an EMBL/GenBank/DDBJ whole genome shotgun (WGS) entry which is preliminary data.</text>
</comment>
<dbReference type="Gene3D" id="1.20.140.10">
    <property type="entry name" value="Butyryl-CoA Dehydrogenase, subunit A, domain 3"/>
    <property type="match status" value="1"/>
</dbReference>
<dbReference type="EMBL" id="BMYK01000007">
    <property type="protein sequence ID" value="GHC84614.1"/>
    <property type="molecule type" value="Genomic_DNA"/>
</dbReference>
<dbReference type="InterPro" id="IPR052161">
    <property type="entry name" value="Mycobact_Acyl-CoA_DH"/>
</dbReference>
<dbReference type="InterPro" id="IPR037069">
    <property type="entry name" value="AcylCoA_DH/ox_N_sf"/>
</dbReference>
<dbReference type="InterPro" id="IPR009100">
    <property type="entry name" value="AcylCoA_DH/oxidase_NM_dom_sf"/>
</dbReference>
<dbReference type="InterPro" id="IPR036250">
    <property type="entry name" value="AcylCo_DH-like_C"/>
</dbReference>
<dbReference type="InterPro" id="IPR006091">
    <property type="entry name" value="Acyl-CoA_Oxase/DH_mid-dom"/>
</dbReference>
<dbReference type="Pfam" id="PF00441">
    <property type="entry name" value="Acyl-CoA_dh_1"/>
    <property type="match status" value="1"/>
</dbReference>
<dbReference type="InterPro" id="IPR013786">
    <property type="entry name" value="AcylCoA_DH/ox_N"/>
</dbReference>
<name>A0ABQ3G308_9BURK</name>
<accession>A0ABQ3G308</accession>
<feature type="domain" description="Acyl-CoA dehydrogenase/oxidase N-terminal" evidence="8">
    <location>
        <begin position="14"/>
        <end position="124"/>
    </location>
</feature>
<evidence type="ECO:0000256" key="3">
    <source>
        <dbReference type="ARBA" id="ARBA00022630"/>
    </source>
</evidence>
<evidence type="ECO:0000256" key="1">
    <source>
        <dbReference type="ARBA" id="ARBA00001974"/>
    </source>
</evidence>
<dbReference type="Gene3D" id="1.10.540.10">
    <property type="entry name" value="Acyl-CoA dehydrogenase/oxidase, N-terminal domain"/>
    <property type="match status" value="1"/>
</dbReference>
<protein>
    <submittedName>
        <fullName evidence="9">Acyl-CoA dehydrogenase</fullName>
    </submittedName>
</protein>
<dbReference type="SUPFAM" id="SSF56645">
    <property type="entry name" value="Acyl-CoA dehydrogenase NM domain-like"/>
    <property type="match status" value="1"/>
</dbReference>